<evidence type="ECO:0000256" key="5">
    <source>
        <dbReference type="ARBA" id="ARBA00022777"/>
    </source>
</evidence>
<feature type="region of interest" description="Disordered" evidence="8">
    <location>
        <begin position="353"/>
        <end position="393"/>
    </location>
</feature>
<evidence type="ECO:0000259" key="9">
    <source>
        <dbReference type="PROSITE" id="PS50011"/>
    </source>
</evidence>
<dbReference type="SMART" id="SM00220">
    <property type="entry name" value="S_TKc"/>
    <property type="match status" value="1"/>
</dbReference>
<evidence type="ECO:0000256" key="1">
    <source>
        <dbReference type="ARBA" id="ARBA00012513"/>
    </source>
</evidence>
<dbReference type="InterPro" id="IPR008271">
    <property type="entry name" value="Ser/Thr_kinase_AS"/>
</dbReference>
<comment type="caution">
    <text evidence="10">The sequence shown here is derived from an EMBL/GenBank/DDBJ whole genome shotgun (WGS) entry which is preliminary data.</text>
</comment>
<keyword evidence="6 7" id="KW-0067">ATP-binding</keyword>
<reference evidence="10 11" key="1">
    <citation type="submission" date="2021-01" db="EMBL/GenBank/DDBJ databases">
        <title>Whole genome shotgun sequence of Actinoplanes palleronii NBRC 14916.</title>
        <authorList>
            <person name="Komaki H."/>
            <person name="Tamura T."/>
        </authorList>
    </citation>
    <scope>NUCLEOTIDE SEQUENCE [LARGE SCALE GENOMIC DNA]</scope>
    <source>
        <strain evidence="10 11">NBRC 14916</strain>
    </source>
</reference>
<dbReference type="Gene3D" id="3.30.200.20">
    <property type="entry name" value="Phosphorylase Kinase, domain 1"/>
    <property type="match status" value="1"/>
</dbReference>
<dbReference type="Gene3D" id="1.10.510.10">
    <property type="entry name" value="Transferase(Phosphotransferase) domain 1"/>
    <property type="match status" value="1"/>
</dbReference>
<dbReference type="PANTHER" id="PTHR43289:SF6">
    <property type="entry name" value="SERINE_THREONINE-PROTEIN KINASE NEKL-3"/>
    <property type="match status" value="1"/>
</dbReference>
<evidence type="ECO:0000256" key="6">
    <source>
        <dbReference type="ARBA" id="ARBA00022840"/>
    </source>
</evidence>
<feature type="compositionally biased region" description="Low complexity" evidence="8">
    <location>
        <begin position="406"/>
        <end position="418"/>
    </location>
</feature>
<dbReference type="InterPro" id="IPR017441">
    <property type="entry name" value="Protein_kinase_ATP_BS"/>
</dbReference>
<accession>A0ABQ4BQF8</accession>
<protein>
    <recommendedName>
        <fullName evidence="1">non-specific serine/threonine protein kinase</fullName>
        <ecNumber evidence="1">2.7.11.1</ecNumber>
    </recommendedName>
</protein>
<organism evidence="10 11">
    <name type="scientific">Actinoplanes palleronii</name>
    <dbReference type="NCBI Taxonomy" id="113570"/>
    <lineage>
        <taxon>Bacteria</taxon>
        <taxon>Bacillati</taxon>
        <taxon>Actinomycetota</taxon>
        <taxon>Actinomycetes</taxon>
        <taxon>Micromonosporales</taxon>
        <taxon>Micromonosporaceae</taxon>
        <taxon>Actinoplanes</taxon>
    </lineage>
</organism>
<dbReference type="PROSITE" id="PS00108">
    <property type="entry name" value="PROTEIN_KINASE_ST"/>
    <property type="match status" value="1"/>
</dbReference>
<evidence type="ECO:0000313" key="10">
    <source>
        <dbReference type="EMBL" id="GIE72903.1"/>
    </source>
</evidence>
<dbReference type="PANTHER" id="PTHR43289">
    <property type="entry name" value="MITOGEN-ACTIVATED PROTEIN KINASE KINASE KINASE 20-RELATED"/>
    <property type="match status" value="1"/>
</dbReference>
<dbReference type="SUPFAM" id="SSF56112">
    <property type="entry name" value="Protein kinase-like (PK-like)"/>
    <property type="match status" value="1"/>
</dbReference>
<dbReference type="EC" id="2.7.11.1" evidence="1"/>
<evidence type="ECO:0000256" key="2">
    <source>
        <dbReference type="ARBA" id="ARBA00022527"/>
    </source>
</evidence>
<keyword evidence="11" id="KW-1185">Reference proteome</keyword>
<evidence type="ECO:0000256" key="4">
    <source>
        <dbReference type="ARBA" id="ARBA00022741"/>
    </source>
</evidence>
<feature type="binding site" evidence="7">
    <location>
        <position position="58"/>
    </location>
    <ligand>
        <name>ATP</name>
        <dbReference type="ChEBI" id="CHEBI:30616"/>
    </ligand>
</feature>
<dbReference type="InterPro" id="IPR011009">
    <property type="entry name" value="Kinase-like_dom_sf"/>
</dbReference>
<sequence length="432" mass="44544">MIDGDPFPVVTIRAQRSFMESGRLIAGRYRLRERLGHGGMSVVWRADDDVLGRQVALKVLSAALAGDPELRRQIRAEARAAAGLRHANVVAVFDYGEFTDAGRTLSYVVMELVEGRSLADMLTAAELPWRLAVLIGAQVGAALAAAHSAGIVHRDVKPANVMVTAAGVKLVDFGISAPVGELDGRDGHLLGTPAYLAPERLKGAPVRPATDVYALGLLLYRALSGRMPWNAPTVTQMLKAHVYASPAPMPAVPGLPGEVSRLVTRCLAKNPGERPSATEVAEVLGEIAGLPPSTLLRTASEPTVALSWTGVRRDRRAVAVAGVAVALLTVGGSWWALADPAVSPPAAACATATCPATTPSSASSSASAPPVTARQPGPGTAPVPPVGVPPAGLPAVIRDAATAPAVTPSVVGPAAPKTAKPKKPKPVKSKKK</sequence>
<evidence type="ECO:0000256" key="8">
    <source>
        <dbReference type="SAM" id="MobiDB-lite"/>
    </source>
</evidence>
<dbReference type="PROSITE" id="PS50011">
    <property type="entry name" value="PROTEIN_KINASE_DOM"/>
    <property type="match status" value="1"/>
</dbReference>
<keyword evidence="5" id="KW-0418">Kinase</keyword>
<dbReference type="EMBL" id="BOMS01000160">
    <property type="protein sequence ID" value="GIE72903.1"/>
    <property type="molecule type" value="Genomic_DNA"/>
</dbReference>
<keyword evidence="4 7" id="KW-0547">Nucleotide-binding</keyword>
<feature type="compositionally biased region" description="Low complexity" evidence="8">
    <location>
        <begin position="353"/>
        <end position="378"/>
    </location>
</feature>
<proteinExistence type="predicted"/>
<evidence type="ECO:0000313" key="11">
    <source>
        <dbReference type="Proteomes" id="UP000624709"/>
    </source>
</evidence>
<evidence type="ECO:0000256" key="3">
    <source>
        <dbReference type="ARBA" id="ARBA00022679"/>
    </source>
</evidence>
<name>A0ABQ4BQF8_9ACTN</name>
<feature type="region of interest" description="Disordered" evidence="8">
    <location>
        <begin position="406"/>
        <end position="432"/>
    </location>
</feature>
<keyword evidence="2" id="KW-0723">Serine/threonine-protein kinase</keyword>
<dbReference type="CDD" id="cd14014">
    <property type="entry name" value="STKc_PknB_like"/>
    <property type="match status" value="1"/>
</dbReference>
<evidence type="ECO:0000256" key="7">
    <source>
        <dbReference type="PROSITE-ProRule" id="PRU10141"/>
    </source>
</evidence>
<feature type="compositionally biased region" description="Basic residues" evidence="8">
    <location>
        <begin position="419"/>
        <end position="432"/>
    </location>
</feature>
<dbReference type="Proteomes" id="UP000624709">
    <property type="component" value="Unassembled WGS sequence"/>
</dbReference>
<feature type="domain" description="Protein kinase" evidence="9">
    <location>
        <begin position="29"/>
        <end position="296"/>
    </location>
</feature>
<dbReference type="InterPro" id="IPR000719">
    <property type="entry name" value="Prot_kinase_dom"/>
</dbReference>
<feature type="compositionally biased region" description="Pro residues" evidence="8">
    <location>
        <begin position="379"/>
        <end position="392"/>
    </location>
</feature>
<dbReference type="PROSITE" id="PS00107">
    <property type="entry name" value="PROTEIN_KINASE_ATP"/>
    <property type="match status" value="1"/>
</dbReference>
<gene>
    <name evidence="10" type="ORF">Apa02nite_090110</name>
</gene>
<keyword evidence="3" id="KW-0808">Transferase</keyword>
<dbReference type="Pfam" id="PF00069">
    <property type="entry name" value="Pkinase"/>
    <property type="match status" value="1"/>
</dbReference>